<dbReference type="AlphaFoldDB" id="M2S952"/>
<name>M2S952_9SPHN</name>
<evidence type="ECO:0000313" key="3">
    <source>
        <dbReference type="Proteomes" id="UP000011717"/>
    </source>
</evidence>
<evidence type="ECO:0008006" key="4">
    <source>
        <dbReference type="Google" id="ProtNLM"/>
    </source>
</evidence>
<evidence type="ECO:0000256" key="1">
    <source>
        <dbReference type="SAM" id="SignalP"/>
    </source>
</evidence>
<dbReference type="RefSeq" id="WP_008603750.1">
    <property type="nucleotide sequence ID" value="NZ_AMRV01000013.1"/>
</dbReference>
<dbReference type="Proteomes" id="UP000011717">
    <property type="component" value="Unassembled WGS sequence"/>
</dbReference>
<gene>
    <name evidence="2" type="ORF">C725_2786</name>
</gene>
<dbReference type="PROSITE" id="PS51257">
    <property type="entry name" value="PROKAR_LIPOPROTEIN"/>
    <property type="match status" value="1"/>
</dbReference>
<accession>M2S952</accession>
<proteinExistence type="predicted"/>
<keyword evidence="1" id="KW-0732">Signal</keyword>
<feature type="chain" id="PRO_5004025138" description="Lipoprotein" evidence="1">
    <location>
        <begin position="21"/>
        <end position="206"/>
    </location>
</feature>
<feature type="signal peptide" evidence="1">
    <location>
        <begin position="1"/>
        <end position="20"/>
    </location>
</feature>
<evidence type="ECO:0000313" key="2">
    <source>
        <dbReference type="EMBL" id="EMD81890.1"/>
    </source>
</evidence>
<keyword evidence="3" id="KW-1185">Reference proteome</keyword>
<dbReference type="EMBL" id="AMRV01000013">
    <property type="protein sequence ID" value="EMD81890.1"/>
    <property type="molecule type" value="Genomic_DNA"/>
</dbReference>
<reference evidence="2 3" key="1">
    <citation type="journal article" date="2013" name="Genome Announc.">
        <title>Draft Genome Sequence of Strain JLT2015T, Belonging to the Family Sphingomonadaceae of the Alphaproteobacteria.</title>
        <authorList>
            <person name="Tang K."/>
            <person name="Liu K."/>
            <person name="Li S."/>
            <person name="Jiao N."/>
        </authorList>
    </citation>
    <scope>NUCLEOTIDE SEQUENCE [LARGE SCALE GENOMIC DNA]</scope>
    <source>
        <strain evidence="2 3">JLT2015</strain>
    </source>
</reference>
<protein>
    <recommendedName>
        <fullName evidence="4">Lipoprotein</fullName>
    </recommendedName>
</protein>
<organism evidence="2 3">
    <name type="scientific">Pacificimonas flava</name>
    <dbReference type="NCBI Taxonomy" id="1234595"/>
    <lineage>
        <taxon>Bacteria</taxon>
        <taxon>Pseudomonadati</taxon>
        <taxon>Pseudomonadota</taxon>
        <taxon>Alphaproteobacteria</taxon>
        <taxon>Sphingomonadales</taxon>
        <taxon>Sphingosinicellaceae</taxon>
        <taxon>Pacificimonas</taxon>
    </lineage>
</organism>
<comment type="caution">
    <text evidence="2">The sequence shown here is derived from an EMBL/GenBank/DDBJ whole genome shotgun (WGS) entry which is preliminary data.</text>
</comment>
<sequence length="206" mass="21342">MIRRATATIVLLLPLLTACGGGSGGRAPDSLFPSLALRPGETFEPGTCTVRAAPAVEVEPAGADFDVPLPPRPDTDIAALSARFGTLEENWRSAGNDAQAALAADSGESETATAVAVSRWEAAFLALAEVETLLLQLRRSYASDTAFESEQPDAAALLARMRDIRAQHMQRYEGAPALAAAAPGVAAWAPQRGKQGIDANVASCSG</sequence>